<sequence length="274" mass="31601">KLMAIEGKECTLEKVIDRCRAEEMSKRDDEKLNSVKVNQITKEKFRDQSLSRNKNSFRKNPPERKIMDCIFCSRDHIINKCPAWKQECRNCKRIGHFKDSKACKNGIARNRRVTVRNVTTFSPSPAIQVRLKSLDGTYLCNYSYAIPDSGSEVSIADEIFLQEIGIPLRHLNRPSDSRLNGATGATFNQLGSIILNVGFGNEEIKEEIIIVKENVKFLMSWVLCKKLRILPEDYPSQIERGKWKRAKEPSARGIKEMKYISDEEIKTMRDKLVE</sequence>
<dbReference type="EMBL" id="HACA01020402">
    <property type="protein sequence ID" value="CDW37763.1"/>
    <property type="molecule type" value="Transcribed_RNA"/>
</dbReference>
<organism evidence="1">
    <name type="scientific">Lepeophtheirus salmonis</name>
    <name type="common">Salmon louse</name>
    <name type="synonym">Caligus salmonis</name>
    <dbReference type="NCBI Taxonomy" id="72036"/>
    <lineage>
        <taxon>Eukaryota</taxon>
        <taxon>Metazoa</taxon>
        <taxon>Ecdysozoa</taxon>
        <taxon>Arthropoda</taxon>
        <taxon>Crustacea</taxon>
        <taxon>Multicrustacea</taxon>
        <taxon>Hexanauplia</taxon>
        <taxon>Copepoda</taxon>
        <taxon>Siphonostomatoida</taxon>
        <taxon>Caligidae</taxon>
        <taxon>Lepeophtheirus</taxon>
    </lineage>
</organism>
<protein>
    <submittedName>
        <fullName evidence="1">Putative LOC100888179 [Strongylocentrotus purpuratus]</fullName>
    </submittedName>
</protein>
<feature type="non-terminal residue" evidence="1">
    <location>
        <position position="1"/>
    </location>
</feature>
<dbReference type="AlphaFoldDB" id="A0A0K2UHR5"/>
<feature type="non-terminal residue" evidence="1">
    <location>
        <position position="274"/>
    </location>
</feature>
<evidence type="ECO:0000313" key="1">
    <source>
        <dbReference type="EMBL" id="CDW37763.1"/>
    </source>
</evidence>
<accession>A0A0K2UHR5</accession>
<reference evidence="1" key="1">
    <citation type="submission" date="2014-05" db="EMBL/GenBank/DDBJ databases">
        <authorList>
            <person name="Chronopoulou M."/>
        </authorList>
    </citation>
    <scope>NUCLEOTIDE SEQUENCE</scope>
    <source>
        <tissue evidence="1">Whole organism</tissue>
    </source>
</reference>
<proteinExistence type="predicted"/>
<dbReference type="OrthoDB" id="6375402at2759"/>
<name>A0A0K2UHR5_LEPSM</name>